<dbReference type="PANTHER" id="PTHR40660">
    <property type="entry name" value="5'-PHOSPHATE OXIDASE PUTATIVE DOMAIN-CONTAINING PROTEIN-RELATED"/>
    <property type="match status" value="1"/>
</dbReference>
<dbReference type="RefSeq" id="WP_246271051.1">
    <property type="nucleotide sequence ID" value="NZ_CP026993.1"/>
</dbReference>
<dbReference type="AlphaFoldDB" id="A0A7D5M0V0"/>
<dbReference type="SUPFAM" id="SSF50475">
    <property type="entry name" value="FMN-binding split barrel"/>
    <property type="match status" value="1"/>
</dbReference>
<sequence length="146" mass="16392">MITEEIKNFLNLQKLAYVATVTSDGKPNISPKGTVIGWNDETLAFADIRSPDTMKNLNGNPFVEINVIDPLLRKGYLFQGKARILHEGILYDEIINHYRTSGIKSPIDSIVLIDVSSVSLVTSPLYDLGISEEEIKSKWKKHFTDL</sequence>
<name>A0A7D5M0V0_9ARCH</name>
<evidence type="ECO:0000313" key="3">
    <source>
        <dbReference type="Proteomes" id="UP000509771"/>
    </source>
</evidence>
<reference evidence="2 3" key="1">
    <citation type="submission" date="2018-02" db="EMBL/GenBank/DDBJ databases">
        <title>Complete genome of Nitrosopumilus cobalaminigenes HCA1.</title>
        <authorList>
            <person name="Qin W."/>
            <person name="Zheng Y."/>
            <person name="Stahl D.A."/>
        </authorList>
    </citation>
    <scope>NUCLEOTIDE SEQUENCE [LARGE SCALE GENOMIC DNA]</scope>
    <source>
        <strain evidence="2 3">HCA1</strain>
    </source>
</reference>
<evidence type="ECO:0000313" key="2">
    <source>
        <dbReference type="EMBL" id="QLH03171.1"/>
    </source>
</evidence>
<dbReference type="PANTHER" id="PTHR40660:SF1">
    <property type="entry name" value="5'-PHOSPHATE OXIDASE PUTATIVE DOMAIN-CONTAINING PROTEIN-RELATED"/>
    <property type="match status" value="1"/>
</dbReference>
<dbReference type="InterPro" id="IPR012349">
    <property type="entry name" value="Split_barrel_FMN-bd"/>
</dbReference>
<dbReference type="InterPro" id="IPR011576">
    <property type="entry name" value="Pyridox_Oxase_N"/>
</dbReference>
<keyword evidence="3" id="KW-1185">Reference proteome</keyword>
<dbReference type="Proteomes" id="UP000509771">
    <property type="component" value="Chromosome"/>
</dbReference>
<proteinExistence type="predicted"/>
<gene>
    <name evidence="2" type="ORF">C5F47_06215</name>
</gene>
<feature type="domain" description="Pyridoxamine 5'-phosphate oxidase N-terminal" evidence="1">
    <location>
        <begin position="2"/>
        <end position="95"/>
    </location>
</feature>
<protein>
    <submittedName>
        <fullName evidence="2">Flavin-nucleotide-binding protein</fullName>
    </submittedName>
</protein>
<organism evidence="2 3">
    <name type="scientific">Nitrosopumilus cobalaminigenes</name>
    <dbReference type="NCBI Taxonomy" id="1470066"/>
    <lineage>
        <taxon>Archaea</taxon>
        <taxon>Nitrososphaerota</taxon>
        <taxon>Nitrososphaeria</taxon>
        <taxon>Nitrosopumilales</taxon>
        <taxon>Nitrosopumilaceae</taxon>
        <taxon>Nitrosopumilus</taxon>
    </lineage>
</organism>
<dbReference type="Pfam" id="PF01243">
    <property type="entry name" value="PNPOx_N"/>
    <property type="match status" value="1"/>
</dbReference>
<accession>A0A7D5M0V0</accession>
<dbReference type="GeneID" id="56059624"/>
<dbReference type="EMBL" id="CP026993">
    <property type="protein sequence ID" value="QLH03171.1"/>
    <property type="molecule type" value="Genomic_DNA"/>
</dbReference>
<evidence type="ECO:0000259" key="1">
    <source>
        <dbReference type="Pfam" id="PF01243"/>
    </source>
</evidence>
<dbReference type="Gene3D" id="2.30.110.10">
    <property type="entry name" value="Electron Transport, Fmn-binding Protein, Chain A"/>
    <property type="match status" value="1"/>
</dbReference>
<dbReference type="KEGG" id="ncl:C5F47_06215"/>